<dbReference type="PRINTS" id="PR00931">
    <property type="entry name" value="MICOLLPTASE"/>
</dbReference>
<evidence type="ECO:0000256" key="4">
    <source>
        <dbReference type="ARBA" id="ARBA00012653"/>
    </source>
</evidence>
<dbReference type="GO" id="GO:0008270">
    <property type="term" value="F:zinc ion binding"/>
    <property type="evidence" value="ECO:0007669"/>
    <property type="project" value="InterPro"/>
</dbReference>
<evidence type="ECO:0000256" key="15">
    <source>
        <dbReference type="SAM" id="SignalP"/>
    </source>
</evidence>
<feature type="active site" evidence="13">
    <location>
        <position position="496"/>
    </location>
</feature>
<evidence type="ECO:0000256" key="11">
    <source>
        <dbReference type="ARBA" id="ARBA00023049"/>
    </source>
</evidence>
<dbReference type="Gene3D" id="2.60.120.380">
    <property type="match status" value="1"/>
</dbReference>
<dbReference type="EC" id="3.4.24.3" evidence="4"/>
<feature type="chain" id="PRO_5015664292" description="microbial collagenase" evidence="15">
    <location>
        <begin position="22"/>
        <end position="747"/>
    </location>
</feature>
<evidence type="ECO:0000313" key="18">
    <source>
        <dbReference type="EMBL" id="POZ61954.1"/>
    </source>
</evidence>
<dbReference type="PANTHER" id="PTHR13062:SF9">
    <property type="entry name" value="MICROBIAL COLLAGENASE"/>
    <property type="match status" value="1"/>
</dbReference>
<gene>
    <name evidence="18" type="ORF">C2I19_11245</name>
</gene>
<sequence>MRRLSLAALCLALAASLPAVAEAAPKTYKMPHQSQAKPRQPAAPRLWRNVPPSDFQSRYHLQDKRAKIGRPLKKLIAHTATPQCQDMSALASHSGADLANYLVSLPDYTCTYGLFALDKNLASTIYSAGNLNAVAGRFAQEAAAYNASSMALVNLTLYLRAGYYLASANTLPALDPNLQSTLRPGIKQLADGATLFSANAQAPTTAHEVMTLVTNMADEAYYLPSIRTIVQRYTNTAANPNAAQGLRETTASQGFTGALTVLFYAHGRSASVPLLQSDGSYSAALTQFVQADKASLIGTETAFQLGDATREGLRFMQYPALLPAIKPQAKAILAGSSMTGADNELWLAAAEAVKYYDNANCSEYGTCNFETKLADAILVNRYTCSPTIHIRSQEMTTDQMQASCALLQNEESYFHQMLQTHNQPVANDNNTSLEVVVFDDYNNYSKYAGVIYGISTDNGGMYLEGNPADPNNQARFIAHEASWLRPVFKVWNLEHEYIHYLDGRFDMYGDFATATQQPTVWWIEGLAEYLSLRNDNQTAIDIAKTGTYQLSQIYGNTYDMADYVTRAYRWGYMATRFMFERHRADIDAMLPLWRKGDYANGYMSLMRQIGSRYDNEFAAWAQNATTAGQPPLPPTTGLPACHEAYPERLGKNCSISGLTSSGASYATILLPAGARNLKLWTSGGSGDVDLYVAMDRYPTPSNYDYASASAGNEESVSIPAPQAGHWYYLTLQAKQPYANVSVSASYE</sequence>
<evidence type="ECO:0000256" key="3">
    <source>
        <dbReference type="ARBA" id="ARBA00004613"/>
    </source>
</evidence>
<feature type="domain" description="Peptidase M9 collagenase N-terminal" evidence="17">
    <location>
        <begin position="86"/>
        <end position="239"/>
    </location>
</feature>
<dbReference type="PANTHER" id="PTHR13062">
    <property type="entry name" value="COLLAGENASE"/>
    <property type="match status" value="1"/>
</dbReference>
<evidence type="ECO:0000259" key="16">
    <source>
        <dbReference type="Pfam" id="PF04151"/>
    </source>
</evidence>
<evidence type="ECO:0000256" key="2">
    <source>
        <dbReference type="ARBA" id="ARBA00001947"/>
    </source>
</evidence>
<evidence type="ECO:0000256" key="14">
    <source>
        <dbReference type="SAM" id="MobiDB-lite"/>
    </source>
</evidence>
<protein>
    <recommendedName>
        <fullName evidence="4">microbial collagenase</fullName>
        <ecNumber evidence="4">3.4.24.3</ecNumber>
    </recommendedName>
</protein>
<evidence type="ECO:0000256" key="8">
    <source>
        <dbReference type="ARBA" id="ARBA00022729"/>
    </source>
</evidence>
<dbReference type="EMBL" id="PQWB01000042">
    <property type="protein sequence ID" value="POZ61954.1"/>
    <property type="molecule type" value="Genomic_DNA"/>
</dbReference>
<feature type="signal peptide" evidence="15">
    <location>
        <begin position="1"/>
        <end position="21"/>
    </location>
</feature>
<comment type="caution">
    <text evidence="18">The sequence shown here is derived from an EMBL/GenBank/DDBJ whole genome shotgun (WGS) entry which is preliminary data.</text>
</comment>
<dbReference type="GO" id="GO:0005576">
    <property type="term" value="C:extracellular region"/>
    <property type="evidence" value="ECO:0007669"/>
    <property type="project" value="UniProtKB-SubCell"/>
</dbReference>
<keyword evidence="12" id="KW-0865">Zymogen</keyword>
<evidence type="ECO:0000313" key="19">
    <source>
        <dbReference type="Proteomes" id="UP000237082"/>
    </source>
</evidence>
<dbReference type="OrthoDB" id="9802683at2"/>
<evidence type="ECO:0000259" key="17">
    <source>
        <dbReference type="Pfam" id="PF08453"/>
    </source>
</evidence>
<dbReference type="Pfam" id="PF08453">
    <property type="entry name" value="Peptidase_M9_N"/>
    <property type="match status" value="1"/>
</dbReference>
<dbReference type="Proteomes" id="UP000237082">
    <property type="component" value="Unassembled WGS sequence"/>
</dbReference>
<reference evidence="19" key="1">
    <citation type="submission" date="2018-02" db="EMBL/GenBank/DDBJ databases">
        <authorList>
            <person name="O'Hara-Hanley K."/>
            <person name="Soby S."/>
        </authorList>
    </citation>
    <scope>NUCLEOTIDE SEQUENCE [LARGE SCALE GENOMIC DNA]</scope>
    <source>
        <strain evidence="19">MWU14-2602</strain>
    </source>
</reference>
<feature type="domain" description="Peptidase C-terminal archaeal/bacterial" evidence="16">
    <location>
        <begin position="670"/>
        <end position="730"/>
    </location>
</feature>
<dbReference type="RefSeq" id="WP_103902783.1">
    <property type="nucleotide sequence ID" value="NZ_PQWB01000042.1"/>
</dbReference>
<evidence type="ECO:0000256" key="7">
    <source>
        <dbReference type="ARBA" id="ARBA00022723"/>
    </source>
</evidence>
<comment type="subcellular location">
    <subcellularLocation>
        <location evidence="3">Secreted</location>
    </subcellularLocation>
</comment>
<dbReference type="GO" id="GO:0006508">
    <property type="term" value="P:proteolysis"/>
    <property type="evidence" value="ECO:0007669"/>
    <property type="project" value="UniProtKB-KW"/>
</dbReference>
<dbReference type="Pfam" id="PF04151">
    <property type="entry name" value="PPC"/>
    <property type="match status" value="1"/>
</dbReference>
<organism evidence="18 19">
    <name type="scientific">Chromobacterium alticapitis</name>
    <dbReference type="NCBI Taxonomy" id="2073169"/>
    <lineage>
        <taxon>Bacteria</taxon>
        <taxon>Pseudomonadati</taxon>
        <taxon>Pseudomonadota</taxon>
        <taxon>Betaproteobacteria</taxon>
        <taxon>Neisseriales</taxon>
        <taxon>Chromobacteriaceae</taxon>
        <taxon>Chromobacterium</taxon>
    </lineage>
</organism>
<evidence type="ECO:0000256" key="10">
    <source>
        <dbReference type="ARBA" id="ARBA00022833"/>
    </source>
</evidence>
<evidence type="ECO:0000256" key="6">
    <source>
        <dbReference type="ARBA" id="ARBA00022670"/>
    </source>
</evidence>
<comment type="cofactor">
    <cofactor evidence="2">
        <name>Zn(2+)</name>
        <dbReference type="ChEBI" id="CHEBI:29105"/>
    </cofactor>
</comment>
<dbReference type="Gene3D" id="1.10.390.20">
    <property type="match status" value="1"/>
</dbReference>
<keyword evidence="19" id="KW-1185">Reference proteome</keyword>
<evidence type="ECO:0000256" key="5">
    <source>
        <dbReference type="ARBA" id="ARBA00022525"/>
    </source>
</evidence>
<keyword evidence="8 15" id="KW-0732">Signal</keyword>
<keyword evidence="6" id="KW-0645">Protease</keyword>
<dbReference type="Pfam" id="PF01752">
    <property type="entry name" value="Peptidase_M9"/>
    <property type="match status" value="1"/>
</dbReference>
<dbReference type="Gene3D" id="3.40.30.160">
    <property type="entry name" value="Collagenase ColT, N-terminal domain"/>
    <property type="match status" value="1"/>
</dbReference>
<dbReference type="GO" id="GO:0004222">
    <property type="term" value="F:metalloendopeptidase activity"/>
    <property type="evidence" value="ECO:0007669"/>
    <property type="project" value="UniProtKB-EC"/>
</dbReference>
<name>A0A2S5DFY5_9NEIS</name>
<evidence type="ECO:0000256" key="1">
    <source>
        <dbReference type="ARBA" id="ARBA00000424"/>
    </source>
</evidence>
<keyword evidence="5" id="KW-0964">Secreted</keyword>
<evidence type="ECO:0000256" key="9">
    <source>
        <dbReference type="ARBA" id="ARBA00022801"/>
    </source>
</evidence>
<proteinExistence type="predicted"/>
<comment type="catalytic activity">
    <reaction evidence="1">
        <text>Digestion of native collagen in the triple helical region at Xaa-|-Gly bonds. With synthetic peptides, a preference is shown for Gly at P3 and P1', Pro and Ala at P2 and P2', and hydroxyproline, Ala or Arg at P3'.</text>
        <dbReference type="EC" id="3.4.24.3"/>
    </reaction>
</comment>
<dbReference type="InterPro" id="IPR013661">
    <property type="entry name" value="Peptidase_M9_N_dom"/>
</dbReference>
<keyword evidence="7" id="KW-0479">Metal-binding</keyword>
<dbReference type="InterPro" id="IPR002169">
    <property type="entry name" value="Peptidase_M9A/M9B"/>
</dbReference>
<dbReference type="AlphaFoldDB" id="A0A2S5DFY5"/>
<keyword evidence="9" id="KW-0378">Hydrolase</keyword>
<evidence type="ECO:0000256" key="13">
    <source>
        <dbReference type="PIRSR" id="PIRSR602169-1"/>
    </source>
</evidence>
<keyword evidence="10" id="KW-0862">Zinc</keyword>
<keyword evidence="11" id="KW-0482">Metalloprotease</keyword>
<feature type="region of interest" description="Disordered" evidence="14">
    <location>
        <begin position="28"/>
        <end position="48"/>
    </location>
</feature>
<accession>A0A2S5DFY5</accession>
<evidence type="ECO:0000256" key="12">
    <source>
        <dbReference type="ARBA" id="ARBA00023145"/>
    </source>
</evidence>
<dbReference type="InterPro" id="IPR007280">
    <property type="entry name" value="Peptidase_C_arc/bac"/>
</dbReference>